<feature type="transmembrane region" description="Helical" evidence="1">
    <location>
        <begin position="87"/>
        <end position="110"/>
    </location>
</feature>
<reference evidence="2 3" key="1">
    <citation type="submission" date="2017-11" db="EMBL/GenBank/DDBJ databases">
        <title>Taxonomic description and genome sequences of Spirosoma HA7 sp. nov., isolated from pollen microhabitat of Corylus avellana.</title>
        <authorList>
            <person name="Ambika Manirajan B."/>
            <person name="Suarez C."/>
            <person name="Ratering S."/>
            <person name="Geissler-Plaum R."/>
            <person name="Cardinale M."/>
            <person name="Sylvia S."/>
        </authorList>
    </citation>
    <scope>NUCLEOTIDE SEQUENCE [LARGE SCALE GENOMIC DNA]</scope>
    <source>
        <strain evidence="2 3">HA7</strain>
    </source>
</reference>
<keyword evidence="3" id="KW-1185">Reference proteome</keyword>
<dbReference type="EMBL" id="CP025096">
    <property type="protein sequence ID" value="AUD06115.1"/>
    <property type="molecule type" value="Genomic_DNA"/>
</dbReference>
<dbReference type="RefSeq" id="WP_100992665.1">
    <property type="nucleotide sequence ID" value="NZ_CP025096.1"/>
</dbReference>
<evidence type="ECO:0000256" key="1">
    <source>
        <dbReference type="SAM" id="Phobius"/>
    </source>
</evidence>
<keyword evidence="1" id="KW-1133">Transmembrane helix</keyword>
<keyword evidence="1" id="KW-0472">Membrane</keyword>
<evidence type="ECO:0000313" key="3">
    <source>
        <dbReference type="Proteomes" id="UP000232883"/>
    </source>
</evidence>
<name>A0A2K8Z8B1_9BACT</name>
<gene>
    <name evidence="2" type="ORF">CWM47_32290</name>
</gene>
<accession>A0A2K8Z8B1</accession>
<keyword evidence="1" id="KW-0812">Transmembrane</keyword>
<dbReference type="Proteomes" id="UP000232883">
    <property type="component" value="Chromosome"/>
</dbReference>
<feature type="transmembrane region" description="Helical" evidence="1">
    <location>
        <begin position="122"/>
        <end position="141"/>
    </location>
</feature>
<protein>
    <submittedName>
        <fullName evidence="2">Uncharacterized protein</fullName>
    </submittedName>
</protein>
<dbReference type="KEGG" id="spir:CWM47_32290"/>
<evidence type="ECO:0000313" key="2">
    <source>
        <dbReference type="EMBL" id="AUD06115.1"/>
    </source>
</evidence>
<dbReference type="AlphaFoldDB" id="A0A2K8Z8B1"/>
<sequence length="151" mass="16382">MKASDQLIEQVSGLSTVERTDLLSKLPQKLDSDDQNHLTTSSLNATKDGAKVDILTKSIKGLSVDDRKTVAQNIALAPPSGQIRDRIWMVVIWAFVILIVGSFIALSISLFTPEKTPDEARVQIMVTVFTTAAAFLTGLLAPSPMTIQKDT</sequence>
<dbReference type="OrthoDB" id="9980361at2"/>
<proteinExistence type="predicted"/>
<organism evidence="2 3">
    <name type="scientific">Spirosoma pollinicola</name>
    <dbReference type="NCBI Taxonomy" id="2057025"/>
    <lineage>
        <taxon>Bacteria</taxon>
        <taxon>Pseudomonadati</taxon>
        <taxon>Bacteroidota</taxon>
        <taxon>Cytophagia</taxon>
        <taxon>Cytophagales</taxon>
        <taxon>Cytophagaceae</taxon>
        <taxon>Spirosoma</taxon>
    </lineage>
</organism>